<dbReference type="AlphaFoldDB" id="A0A7W7VDE6"/>
<organism evidence="2 3">
    <name type="scientific">Actinophytocola algeriensis</name>
    <dbReference type="NCBI Taxonomy" id="1768010"/>
    <lineage>
        <taxon>Bacteria</taxon>
        <taxon>Bacillati</taxon>
        <taxon>Actinomycetota</taxon>
        <taxon>Actinomycetes</taxon>
        <taxon>Pseudonocardiales</taxon>
        <taxon>Pseudonocardiaceae</taxon>
    </lineage>
</organism>
<name>A0A7W7VDE6_9PSEU</name>
<evidence type="ECO:0000313" key="3">
    <source>
        <dbReference type="Proteomes" id="UP000520767"/>
    </source>
</evidence>
<sequence>MSGTSLGSLHGRRGAARLLDLGGEGFEAVAAASHQHDGGVVLGEPAGGGLADTAARAGDERDGSGQFRCHGLLSS</sequence>
<evidence type="ECO:0000256" key="1">
    <source>
        <dbReference type="SAM" id="MobiDB-lite"/>
    </source>
</evidence>
<gene>
    <name evidence="2" type="ORF">FHR82_002335</name>
</gene>
<keyword evidence="3" id="KW-1185">Reference proteome</keyword>
<comment type="caution">
    <text evidence="2">The sequence shown here is derived from an EMBL/GenBank/DDBJ whole genome shotgun (WGS) entry which is preliminary data.</text>
</comment>
<protein>
    <submittedName>
        <fullName evidence="2">Uncharacterized protein</fullName>
    </submittedName>
</protein>
<reference evidence="2 3" key="1">
    <citation type="submission" date="2020-08" db="EMBL/GenBank/DDBJ databases">
        <title>Genomic Encyclopedia of Type Strains, Phase III (KMG-III): the genomes of soil and plant-associated and newly described type strains.</title>
        <authorList>
            <person name="Whitman W."/>
        </authorList>
    </citation>
    <scope>NUCLEOTIDE SEQUENCE [LARGE SCALE GENOMIC DNA]</scope>
    <source>
        <strain evidence="2 3">CECT 8960</strain>
    </source>
</reference>
<dbReference type="EMBL" id="JACHJQ010000002">
    <property type="protein sequence ID" value="MBB4906118.1"/>
    <property type="molecule type" value="Genomic_DNA"/>
</dbReference>
<accession>A0A7W7VDE6</accession>
<proteinExistence type="predicted"/>
<feature type="region of interest" description="Disordered" evidence="1">
    <location>
        <begin position="51"/>
        <end position="75"/>
    </location>
</feature>
<dbReference type="Proteomes" id="UP000520767">
    <property type="component" value="Unassembled WGS sequence"/>
</dbReference>
<evidence type="ECO:0000313" key="2">
    <source>
        <dbReference type="EMBL" id="MBB4906118.1"/>
    </source>
</evidence>